<dbReference type="Proteomes" id="UP000334380">
    <property type="component" value="Unassembled WGS sequence"/>
</dbReference>
<dbReference type="GO" id="GO:0000155">
    <property type="term" value="F:phosphorelay sensor kinase activity"/>
    <property type="evidence" value="ECO:0007669"/>
    <property type="project" value="InterPro"/>
</dbReference>
<keyword evidence="12" id="KW-1185">Reference proteome</keyword>
<evidence type="ECO:0000256" key="3">
    <source>
        <dbReference type="ARBA" id="ARBA00022553"/>
    </source>
</evidence>
<dbReference type="EC" id="2.7.13.3" evidence="2"/>
<dbReference type="Gene3D" id="3.30.565.10">
    <property type="entry name" value="Histidine kinase-like ATPase, C-terminal domain"/>
    <property type="match status" value="1"/>
</dbReference>
<feature type="region of interest" description="Disordered" evidence="9">
    <location>
        <begin position="30"/>
        <end position="66"/>
    </location>
</feature>
<keyword evidence="8" id="KW-0902">Two-component regulatory system</keyword>
<gene>
    <name evidence="11" type="ORF">PTE31013_04912</name>
</gene>
<proteinExistence type="predicted"/>
<keyword evidence="4" id="KW-0808">Transferase</keyword>
<dbReference type="CDD" id="cd00082">
    <property type="entry name" value="HisKA"/>
    <property type="match status" value="1"/>
</dbReference>
<dbReference type="EMBL" id="CABPRU010000022">
    <property type="protein sequence ID" value="VVE53790.1"/>
    <property type="molecule type" value="Genomic_DNA"/>
</dbReference>
<keyword evidence="3" id="KW-0597">Phosphoprotein</keyword>
<dbReference type="InterPro" id="IPR003594">
    <property type="entry name" value="HATPase_dom"/>
</dbReference>
<dbReference type="PANTHER" id="PTHR43065:SF16">
    <property type="entry name" value="SENSORY HISTIDINE KINASE_PHOSPHATASE NTRB"/>
    <property type="match status" value="1"/>
</dbReference>
<dbReference type="Gene3D" id="1.10.287.130">
    <property type="match status" value="1"/>
</dbReference>
<dbReference type="SUPFAM" id="SSF55874">
    <property type="entry name" value="ATPase domain of HSP90 chaperone/DNA topoisomerase II/histidine kinase"/>
    <property type="match status" value="1"/>
</dbReference>
<dbReference type="PROSITE" id="PS50109">
    <property type="entry name" value="HIS_KIN"/>
    <property type="match status" value="1"/>
</dbReference>
<keyword evidence="7" id="KW-0067">ATP-binding</keyword>
<dbReference type="PRINTS" id="PR00344">
    <property type="entry name" value="BCTRLSENSOR"/>
</dbReference>
<organism evidence="11 12">
    <name type="scientific">Pandoraea terrigena</name>
    <dbReference type="NCBI Taxonomy" id="2508292"/>
    <lineage>
        <taxon>Bacteria</taxon>
        <taxon>Pseudomonadati</taxon>
        <taxon>Pseudomonadota</taxon>
        <taxon>Betaproteobacteria</taxon>
        <taxon>Burkholderiales</taxon>
        <taxon>Burkholderiaceae</taxon>
        <taxon>Pandoraea</taxon>
    </lineage>
</organism>
<comment type="catalytic activity">
    <reaction evidence="1">
        <text>ATP + protein L-histidine = ADP + protein N-phospho-L-histidine.</text>
        <dbReference type="EC" id="2.7.13.3"/>
    </reaction>
</comment>
<protein>
    <recommendedName>
        <fullName evidence="2">histidine kinase</fullName>
        <ecNumber evidence="2">2.7.13.3</ecNumber>
    </recommendedName>
</protein>
<evidence type="ECO:0000259" key="10">
    <source>
        <dbReference type="PROSITE" id="PS50109"/>
    </source>
</evidence>
<dbReference type="SUPFAM" id="SSF47384">
    <property type="entry name" value="Homodimeric domain of signal transducing histidine kinase"/>
    <property type="match status" value="1"/>
</dbReference>
<dbReference type="SMART" id="SM00388">
    <property type="entry name" value="HisKA"/>
    <property type="match status" value="1"/>
</dbReference>
<feature type="domain" description="Histidine kinase" evidence="10">
    <location>
        <begin position="214"/>
        <end position="431"/>
    </location>
</feature>
<evidence type="ECO:0000256" key="4">
    <source>
        <dbReference type="ARBA" id="ARBA00022679"/>
    </source>
</evidence>
<dbReference type="PANTHER" id="PTHR43065">
    <property type="entry name" value="SENSOR HISTIDINE KINASE"/>
    <property type="match status" value="1"/>
</dbReference>
<evidence type="ECO:0000256" key="5">
    <source>
        <dbReference type="ARBA" id="ARBA00022741"/>
    </source>
</evidence>
<dbReference type="GO" id="GO:0005524">
    <property type="term" value="F:ATP binding"/>
    <property type="evidence" value="ECO:0007669"/>
    <property type="project" value="UniProtKB-KW"/>
</dbReference>
<evidence type="ECO:0000313" key="11">
    <source>
        <dbReference type="EMBL" id="VVE53790.1"/>
    </source>
</evidence>
<dbReference type="InterPro" id="IPR036097">
    <property type="entry name" value="HisK_dim/P_sf"/>
</dbReference>
<dbReference type="AlphaFoldDB" id="A0A5E4Z0D0"/>
<accession>A0A5E4Z0D0</accession>
<evidence type="ECO:0000256" key="6">
    <source>
        <dbReference type="ARBA" id="ARBA00022777"/>
    </source>
</evidence>
<dbReference type="InterPro" id="IPR036890">
    <property type="entry name" value="HATPase_C_sf"/>
</dbReference>
<dbReference type="InterPro" id="IPR005467">
    <property type="entry name" value="His_kinase_dom"/>
</dbReference>
<dbReference type="InterPro" id="IPR004358">
    <property type="entry name" value="Sig_transdc_His_kin-like_C"/>
</dbReference>
<keyword evidence="5" id="KW-0547">Nucleotide-binding</keyword>
<evidence type="ECO:0000313" key="12">
    <source>
        <dbReference type="Proteomes" id="UP000334380"/>
    </source>
</evidence>
<dbReference type="Pfam" id="PF02518">
    <property type="entry name" value="HATPase_c"/>
    <property type="match status" value="1"/>
</dbReference>
<keyword evidence="6 11" id="KW-0418">Kinase</keyword>
<evidence type="ECO:0000256" key="9">
    <source>
        <dbReference type="SAM" id="MobiDB-lite"/>
    </source>
</evidence>
<reference evidence="11 12" key="1">
    <citation type="submission" date="2019-08" db="EMBL/GenBank/DDBJ databases">
        <authorList>
            <person name="Peeters C."/>
        </authorList>
    </citation>
    <scope>NUCLEOTIDE SEQUENCE [LARGE SCALE GENOMIC DNA]</scope>
    <source>
        <strain evidence="11 12">LMG 31013</strain>
    </source>
</reference>
<evidence type="ECO:0000256" key="7">
    <source>
        <dbReference type="ARBA" id="ARBA00022840"/>
    </source>
</evidence>
<feature type="compositionally biased region" description="Low complexity" evidence="9">
    <location>
        <begin position="48"/>
        <end position="66"/>
    </location>
</feature>
<evidence type="ECO:0000256" key="2">
    <source>
        <dbReference type="ARBA" id="ARBA00012438"/>
    </source>
</evidence>
<sequence>MAAAIPLFYPQPAFTTWPAMNLSPRSLMNSVRAGGKGQTKRAEHAAAAEDPQAADSTADAAGHASALPPGVDPWEATLAATGVLPGLEALPTVLLVLEKHTLRVVFANPAAEALLALSRRSLSQMTWNDVFTNGEVLASTMVDLIANRFQTTRLDLVLERTAQEPLHTHAIVAAPESAPDFVIVELIENEQKIKNEREERIIDQALMNKQLIRNLAHEIKNPLGGIRGAAQLLEFELDQRELREYTQVIIKESDRLQTLVDRLLEPHRHPFIATDVNIHEVCERVRSVVLAEFPQGLSIERDYDVSLPDFRGDKEQLIQALLNIVRNGAEALREQIARGDARIVLRTRVARKITIAKRLHKLALELHVIDNGPGIPADIRDRIFYPLVSGREGGSGLGLTLAQSFVQRHEGLIECESRPGRTDFRILLPLG</sequence>
<dbReference type="Pfam" id="PF00512">
    <property type="entry name" value="HisKA"/>
    <property type="match status" value="1"/>
</dbReference>
<evidence type="ECO:0000256" key="1">
    <source>
        <dbReference type="ARBA" id="ARBA00000085"/>
    </source>
</evidence>
<name>A0A5E4Z0D0_9BURK</name>
<dbReference type="InterPro" id="IPR003661">
    <property type="entry name" value="HisK_dim/P_dom"/>
</dbReference>
<evidence type="ECO:0000256" key="8">
    <source>
        <dbReference type="ARBA" id="ARBA00023012"/>
    </source>
</evidence>
<dbReference type="NCBIfam" id="NF008293">
    <property type="entry name" value="PRK11073.1"/>
    <property type="match status" value="1"/>
</dbReference>
<dbReference type="SMART" id="SM00387">
    <property type="entry name" value="HATPase_c"/>
    <property type="match status" value="1"/>
</dbReference>